<dbReference type="EMBL" id="BJYT01000001">
    <property type="protein sequence ID" value="GEO08117.1"/>
    <property type="molecule type" value="Genomic_DNA"/>
</dbReference>
<proteinExistence type="predicted"/>
<comment type="caution">
    <text evidence="1">The sequence shown here is derived from an EMBL/GenBank/DDBJ whole genome shotgun (WGS) entry which is preliminary data.</text>
</comment>
<organism evidence="1 2">
    <name type="scientific">Segetibacter aerophilus</name>
    <dbReference type="NCBI Taxonomy" id="670293"/>
    <lineage>
        <taxon>Bacteria</taxon>
        <taxon>Pseudomonadati</taxon>
        <taxon>Bacteroidota</taxon>
        <taxon>Chitinophagia</taxon>
        <taxon>Chitinophagales</taxon>
        <taxon>Chitinophagaceae</taxon>
        <taxon>Segetibacter</taxon>
    </lineage>
</organism>
<accession>A0A512B8G1</accession>
<name>A0A512B8G1_9BACT</name>
<evidence type="ECO:0000313" key="2">
    <source>
        <dbReference type="Proteomes" id="UP000321513"/>
    </source>
</evidence>
<keyword evidence="2" id="KW-1185">Reference proteome</keyword>
<gene>
    <name evidence="1" type="ORF">SAE01_06130</name>
</gene>
<sequence length="352" mass="41619">MQVKQDDGEFYAGMFYGTRECGGVPHNLQPDNNIFFTAITAFAFKNMLPHLNDQTKAVAKNIVLKASSTYPNFRNRFGYPFYNFWPTYAPIMPHTYYFKYLKVVFGQGEDADDTVMILMTSDNNDSVNAIAKKRMVGVSNLSRRRIISTFRRYRDLPAYSTWMGLKMTPDFDFSVQCNIMYFMLEKGLRWVSQDTATIDYITEMVKNRYYKKRPVYISPYYVKTPVLLYHLCRLMGAFKIPQLEVYKPQLIADIRKELEQSTNIMDQIILRTSLLRLQTDAPALDLNSIEEFEKSNQQKYLFFQARPAFSYPTPFKQIFLHWSYINYYFYCPAYNKTLWLEYLVEKNKTRTP</sequence>
<dbReference type="Proteomes" id="UP000321513">
    <property type="component" value="Unassembled WGS sequence"/>
</dbReference>
<protein>
    <submittedName>
        <fullName evidence="1">Uncharacterized protein</fullName>
    </submittedName>
</protein>
<reference evidence="1 2" key="1">
    <citation type="submission" date="2019-07" db="EMBL/GenBank/DDBJ databases">
        <title>Whole genome shotgun sequence of Segetibacter aerophilus NBRC 106135.</title>
        <authorList>
            <person name="Hosoyama A."/>
            <person name="Uohara A."/>
            <person name="Ohji S."/>
            <person name="Ichikawa N."/>
        </authorList>
    </citation>
    <scope>NUCLEOTIDE SEQUENCE [LARGE SCALE GENOMIC DNA]</scope>
    <source>
        <strain evidence="1 2">NBRC 106135</strain>
    </source>
</reference>
<dbReference type="AlphaFoldDB" id="A0A512B8G1"/>
<evidence type="ECO:0000313" key="1">
    <source>
        <dbReference type="EMBL" id="GEO08117.1"/>
    </source>
</evidence>